<proteinExistence type="predicted"/>
<dbReference type="RefSeq" id="WP_091235302.1">
    <property type="nucleotide sequence ID" value="NZ_FMKA01000019.1"/>
</dbReference>
<organism evidence="2 3">
    <name type="scientific">Anaerobium acetethylicum</name>
    <dbReference type="NCBI Taxonomy" id="1619234"/>
    <lineage>
        <taxon>Bacteria</taxon>
        <taxon>Bacillati</taxon>
        <taxon>Bacillota</taxon>
        <taxon>Clostridia</taxon>
        <taxon>Lachnospirales</taxon>
        <taxon>Lachnospiraceae</taxon>
        <taxon>Anaerobium</taxon>
    </lineage>
</organism>
<dbReference type="InterPro" id="IPR012507">
    <property type="entry name" value="YibE_F"/>
</dbReference>
<dbReference type="OrthoDB" id="5753718at2"/>
<reference evidence="2 3" key="1">
    <citation type="submission" date="2016-09" db="EMBL/GenBank/DDBJ databases">
        <authorList>
            <person name="Capua I."/>
            <person name="De Benedictis P."/>
            <person name="Joannis T."/>
            <person name="Lombin L.H."/>
            <person name="Cattoli G."/>
        </authorList>
    </citation>
    <scope>NUCLEOTIDE SEQUENCE [LARGE SCALE GENOMIC DNA]</scope>
    <source>
        <strain evidence="2 3">GluBS11</strain>
    </source>
</reference>
<feature type="transmembrane region" description="Helical" evidence="1">
    <location>
        <begin position="33"/>
        <end position="66"/>
    </location>
</feature>
<dbReference type="PIRSF" id="PIRSF031503">
    <property type="entry name" value="UCP031503_mp"/>
    <property type="match status" value="1"/>
</dbReference>
<dbReference type="PANTHER" id="PTHR41771">
    <property type="entry name" value="MEMBRANE PROTEIN-RELATED"/>
    <property type="match status" value="1"/>
</dbReference>
<keyword evidence="3" id="KW-1185">Reference proteome</keyword>
<dbReference type="PANTHER" id="PTHR41771:SF1">
    <property type="entry name" value="MEMBRANE PROTEIN"/>
    <property type="match status" value="1"/>
</dbReference>
<dbReference type="EMBL" id="FMKA01000019">
    <property type="protein sequence ID" value="SCP98349.1"/>
    <property type="molecule type" value="Genomic_DNA"/>
</dbReference>
<protein>
    <submittedName>
        <fullName evidence="2">YibE/F-like protein</fullName>
    </submittedName>
</protein>
<accession>A0A1D3TVZ8</accession>
<dbReference type="Pfam" id="PF07907">
    <property type="entry name" value="YibE_F"/>
    <property type="match status" value="1"/>
</dbReference>
<feature type="transmembrane region" description="Helical" evidence="1">
    <location>
        <begin position="178"/>
        <end position="201"/>
    </location>
</feature>
<keyword evidence="1" id="KW-0812">Transmembrane</keyword>
<gene>
    <name evidence="2" type="ORF">SAMN05421730_101953</name>
</gene>
<keyword evidence="1" id="KW-1133">Transmembrane helix</keyword>
<name>A0A1D3TVZ8_9FIRM</name>
<dbReference type="AlphaFoldDB" id="A0A1D3TVZ8"/>
<evidence type="ECO:0000256" key="1">
    <source>
        <dbReference type="SAM" id="Phobius"/>
    </source>
</evidence>
<keyword evidence="1" id="KW-0472">Membrane</keyword>
<dbReference type="InterPro" id="IPR014564">
    <property type="entry name" value="UCP031503_TM"/>
</dbReference>
<feature type="transmembrane region" description="Helical" evidence="1">
    <location>
        <begin position="128"/>
        <end position="153"/>
    </location>
</feature>
<feature type="transmembrane region" description="Helical" evidence="1">
    <location>
        <begin position="78"/>
        <end position="96"/>
    </location>
</feature>
<evidence type="ECO:0000313" key="2">
    <source>
        <dbReference type="EMBL" id="SCP98349.1"/>
    </source>
</evidence>
<sequence length="257" mass="27766">MLLALVLILVLLILLIGGDKGATSLITLTANCILLSGIIFLIYAGYPPLPTTVAGCIIISAVTLFYPEGISKKSMASFLSVLIVIVLMMASSYIMGGEANIAGFSEEAQLEDEMAGLSTNIRTDMLDVAAAMIIMSLIGAVLDASVSISSSLYEVHQNHPVMGLAELFHSGIRIGRDIIGTTTNTLFFAYLGESLMLIIRFKIEGYSLARIINSKVFFQEFIRILFSGASCILAIPATAYILSVFLTHPRFIQRESR</sequence>
<dbReference type="Proteomes" id="UP000199315">
    <property type="component" value="Unassembled WGS sequence"/>
</dbReference>
<feature type="transmembrane region" description="Helical" evidence="1">
    <location>
        <begin position="221"/>
        <end position="247"/>
    </location>
</feature>
<dbReference type="STRING" id="1619234.SAMN05421730_101953"/>
<evidence type="ECO:0000313" key="3">
    <source>
        <dbReference type="Proteomes" id="UP000199315"/>
    </source>
</evidence>